<evidence type="ECO:0000259" key="2">
    <source>
        <dbReference type="Pfam" id="PF06713"/>
    </source>
</evidence>
<feature type="transmembrane region" description="Helical" evidence="1">
    <location>
        <begin position="37"/>
        <end position="59"/>
    </location>
</feature>
<protein>
    <recommendedName>
        <fullName evidence="2">Uncharacterized protein YyaB-like PH domain-containing protein</fullName>
    </recommendedName>
</protein>
<feature type="transmembrane region" description="Helical" evidence="1">
    <location>
        <begin position="9"/>
        <end position="31"/>
    </location>
</feature>
<evidence type="ECO:0000256" key="1">
    <source>
        <dbReference type="SAM" id="Phobius"/>
    </source>
</evidence>
<dbReference type="InterPro" id="IPR009589">
    <property type="entry name" value="PH_YyaB-like"/>
</dbReference>
<sequence>MVFRSKVDAFYIGFILIVILIIGLVSFLPLLLEDAPFLAILICASIFLLVASLILWMTFSVEYVFLDDYLLIKGGPFRSRIPYKSITRITSTDKVLSGHRILSSRDALEIFNQYTFFGSIKISPQYKKNFLGEIKKRCPGVMFED</sequence>
<dbReference type="Pfam" id="PF06713">
    <property type="entry name" value="bPH_4"/>
    <property type="match status" value="1"/>
</dbReference>
<evidence type="ECO:0000313" key="3">
    <source>
        <dbReference type="EMBL" id="OZT78273.1"/>
    </source>
</evidence>
<keyword evidence="1" id="KW-1133">Transmembrane helix</keyword>
<organism evidence="3 4">
    <name type="scientific">Salinicoccus roseus</name>
    <dbReference type="NCBI Taxonomy" id="45670"/>
    <lineage>
        <taxon>Bacteria</taxon>
        <taxon>Bacillati</taxon>
        <taxon>Bacillota</taxon>
        <taxon>Bacilli</taxon>
        <taxon>Bacillales</taxon>
        <taxon>Staphylococcaceae</taxon>
        <taxon>Salinicoccus</taxon>
    </lineage>
</organism>
<dbReference type="GO" id="GO:0030153">
    <property type="term" value="P:bacteriocin immunity"/>
    <property type="evidence" value="ECO:0007669"/>
    <property type="project" value="InterPro"/>
</dbReference>
<evidence type="ECO:0000313" key="4">
    <source>
        <dbReference type="Proteomes" id="UP000216682"/>
    </source>
</evidence>
<reference evidence="3 4" key="1">
    <citation type="submission" date="2017-07" db="EMBL/GenBank/DDBJ databases">
        <title>Shotgun whole genome sequences of three halophilic bacterial isolates.</title>
        <authorList>
            <person name="Pozzo T."/>
            <person name="Higdon S.M."/>
            <person name="Quillaguaman J."/>
        </authorList>
    </citation>
    <scope>NUCLEOTIDE SEQUENCE [LARGE SCALE GENOMIC DNA]</scope>
    <source>
        <strain evidence="3 4">BU-1</strain>
    </source>
</reference>
<keyword evidence="1" id="KW-0812">Transmembrane</keyword>
<accession>A0A265E9L6</accession>
<dbReference type="EMBL" id="NPEZ01000001">
    <property type="protein sequence ID" value="OZT78273.1"/>
    <property type="molecule type" value="Genomic_DNA"/>
</dbReference>
<proteinExistence type="predicted"/>
<comment type="caution">
    <text evidence="3">The sequence shown here is derived from an EMBL/GenBank/DDBJ whole genome shotgun (WGS) entry which is preliminary data.</text>
</comment>
<dbReference type="AlphaFoldDB" id="A0A265E9L6"/>
<dbReference type="Proteomes" id="UP000216682">
    <property type="component" value="Unassembled WGS sequence"/>
</dbReference>
<dbReference type="RefSeq" id="WP_094905734.1">
    <property type="nucleotide sequence ID" value="NZ_CBCRTY010000001.1"/>
</dbReference>
<gene>
    <name evidence="3" type="ORF">CFN03_03065</name>
</gene>
<name>A0A265E9L6_9STAP</name>
<feature type="domain" description="Uncharacterized protein YyaB-like PH" evidence="2">
    <location>
        <begin position="62"/>
        <end position="138"/>
    </location>
</feature>
<keyword evidence="1" id="KW-0472">Membrane</keyword>